<evidence type="ECO:0000256" key="1">
    <source>
        <dbReference type="SAM" id="Phobius"/>
    </source>
</evidence>
<name>A0A5J6SSU1_9BACI</name>
<feature type="transmembrane region" description="Helical" evidence="1">
    <location>
        <begin position="92"/>
        <end position="113"/>
    </location>
</feature>
<keyword evidence="3" id="KW-1185">Reference proteome</keyword>
<feature type="transmembrane region" description="Helical" evidence="1">
    <location>
        <begin position="58"/>
        <end position="80"/>
    </location>
</feature>
<keyword evidence="1" id="KW-0812">Transmembrane</keyword>
<sequence length="146" mass="17286">MELFSFWSVFTIIKNAKEVLFMKKWSTYIWKLIWVIGLFLLTIISFDIKNQIKDSSHFYMIDWTNFIIHFIWGIYISLIFIKKWSIKINLPLLICVSIPCFLFSLIMPLYAFGSWSLKVFSSNLIEIVAGLTWMLSIFNNSNSESE</sequence>
<feature type="transmembrane region" description="Helical" evidence="1">
    <location>
        <begin position="28"/>
        <end position="46"/>
    </location>
</feature>
<dbReference type="EMBL" id="CP031223">
    <property type="protein sequence ID" value="QFF99297.1"/>
    <property type="molecule type" value="Genomic_DNA"/>
</dbReference>
<evidence type="ECO:0000313" key="3">
    <source>
        <dbReference type="Proteomes" id="UP000325517"/>
    </source>
</evidence>
<organism evidence="2 3">
    <name type="scientific">Psychrobacillus glaciei</name>
    <dbReference type="NCBI Taxonomy" id="2283160"/>
    <lineage>
        <taxon>Bacteria</taxon>
        <taxon>Bacillati</taxon>
        <taxon>Bacillota</taxon>
        <taxon>Bacilli</taxon>
        <taxon>Bacillales</taxon>
        <taxon>Bacillaceae</taxon>
        <taxon>Psychrobacillus</taxon>
    </lineage>
</organism>
<dbReference type="Proteomes" id="UP000325517">
    <property type="component" value="Chromosome"/>
</dbReference>
<keyword evidence="1" id="KW-1133">Transmembrane helix</keyword>
<dbReference type="AlphaFoldDB" id="A0A5J6SSU1"/>
<gene>
    <name evidence="2" type="ORF">PB01_10925</name>
</gene>
<proteinExistence type="predicted"/>
<accession>A0A5J6SSU1</accession>
<protein>
    <submittedName>
        <fullName evidence="2">Uncharacterized protein</fullName>
    </submittedName>
</protein>
<dbReference type="KEGG" id="psyo:PB01_10925"/>
<reference evidence="2 3" key="1">
    <citation type="submission" date="2018-07" db="EMBL/GenBank/DDBJ databases">
        <title>Complete genome sequence of Psychrobacillus sp. PB01, isolated from iceberg, and comparative genome analysis of Psychrobacillus strains.</title>
        <authorList>
            <person name="Lee P.C."/>
        </authorList>
    </citation>
    <scope>NUCLEOTIDE SEQUENCE [LARGE SCALE GENOMIC DNA]</scope>
    <source>
        <strain evidence="2 3">PB01</strain>
    </source>
</reference>
<keyword evidence="1" id="KW-0472">Membrane</keyword>
<evidence type="ECO:0000313" key="2">
    <source>
        <dbReference type="EMBL" id="QFF99297.1"/>
    </source>
</evidence>